<keyword evidence="2" id="KW-1185">Reference proteome</keyword>
<dbReference type="EMBL" id="RDQH01000341">
    <property type="protein sequence ID" value="RXH75476.1"/>
    <property type="molecule type" value="Genomic_DNA"/>
</dbReference>
<evidence type="ECO:0000313" key="1">
    <source>
        <dbReference type="EMBL" id="RXH75476.1"/>
    </source>
</evidence>
<dbReference type="AlphaFoldDB" id="A0A498HVK3"/>
<reference evidence="1 2" key="1">
    <citation type="submission" date="2018-10" db="EMBL/GenBank/DDBJ databases">
        <title>A high-quality apple genome assembly.</title>
        <authorList>
            <person name="Hu J."/>
        </authorList>
    </citation>
    <scope>NUCLEOTIDE SEQUENCE [LARGE SCALE GENOMIC DNA]</scope>
    <source>
        <strain evidence="2">cv. HFTH1</strain>
        <tissue evidence="1">Young leaf</tissue>
    </source>
</reference>
<sequence length="77" mass="8623">MVDLWCSSEGMASCWGGLGSQLDREEEEVCERVRGGKERVPHKGMRVVEGLYIVEPKGSSYVHDRSMPCRLIPATLK</sequence>
<dbReference type="Proteomes" id="UP000290289">
    <property type="component" value="Chromosome 15"/>
</dbReference>
<accession>A0A498HVK3</accession>
<name>A0A498HVK3_MALDO</name>
<proteinExistence type="predicted"/>
<evidence type="ECO:0000313" key="2">
    <source>
        <dbReference type="Proteomes" id="UP000290289"/>
    </source>
</evidence>
<protein>
    <submittedName>
        <fullName evidence="1">Uncharacterized protein</fullName>
    </submittedName>
</protein>
<organism evidence="1 2">
    <name type="scientific">Malus domestica</name>
    <name type="common">Apple</name>
    <name type="synonym">Pyrus malus</name>
    <dbReference type="NCBI Taxonomy" id="3750"/>
    <lineage>
        <taxon>Eukaryota</taxon>
        <taxon>Viridiplantae</taxon>
        <taxon>Streptophyta</taxon>
        <taxon>Embryophyta</taxon>
        <taxon>Tracheophyta</taxon>
        <taxon>Spermatophyta</taxon>
        <taxon>Magnoliopsida</taxon>
        <taxon>eudicotyledons</taxon>
        <taxon>Gunneridae</taxon>
        <taxon>Pentapetalae</taxon>
        <taxon>rosids</taxon>
        <taxon>fabids</taxon>
        <taxon>Rosales</taxon>
        <taxon>Rosaceae</taxon>
        <taxon>Amygdaloideae</taxon>
        <taxon>Maleae</taxon>
        <taxon>Malus</taxon>
    </lineage>
</organism>
<gene>
    <name evidence="1" type="ORF">DVH24_030197</name>
</gene>
<comment type="caution">
    <text evidence="1">The sequence shown here is derived from an EMBL/GenBank/DDBJ whole genome shotgun (WGS) entry which is preliminary data.</text>
</comment>